<protein>
    <submittedName>
        <fullName evidence="1">Uncharacterized protein</fullName>
    </submittedName>
</protein>
<keyword evidence="2" id="KW-1185">Reference proteome</keyword>
<proteinExistence type="predicted"/>
<evidence type="ECO:0000313" key="2">
    <source>
        <dbReference type="Proteomes" id="UP001162480"/>
    </source>
</evidence>
<name>A0AA36B2B8_OCTVU</name>
<evidence type="ECO:0000313" key="1">
    <source>
        <dbReference type="EMBL" id="CAI9725622.1"/>
    </source>
</evidence>
<organism evidence="1 2">
    <name type="scientific">Octopus vulgaris</name>
    <name type="common">Common octopus</name>
    <dbReference type="NCBI Taxonomy" id="6645"/>
    <lineage>
        <taxon>Eukaryota</taxon>
        <taxon>Metazoa</taxon>
        <taxon>Spiralia</taxon>
        <taxon>Lophotrochozoa</taxon>
        <taxon>Mollusca</taxon>
        <taxon>Cephalopoda</taxon>
        <taxon>Coleoidea</taxon>
        <taxon>Octopodiformes</taxon>
        <taxon>Octopoda</taxon>
        <taxon>Incirrata</taxon>
        <taxon>Octopodidae</taxon>
        <taxon>Octopus</taxon>
    </lineage>
</organism>
<sequence length="100" mass="11569">MIIPTVATSINLGHDILAKTSAKKDNYGEGTEKRRRRVYEASVSKRNEKKDIEQVYRFRSSLLKILMSGRIWENLGHFEKRGRCSRIYPIEVDTTAKKAL</sequence>
<dbReference type="AlphaFoldDB" id="A0AA36B2B8"/>
<dbReference type="EMBL" id="OX597820">
    <property type="protein sequence ID" value="CAI9725622.1"/>
    <property type="molecule type" value="Genomic_DNA"/>
</dbReference>
<dbReference type="Proteomes" id="UP001162480">
    <property type="component" value="Chromosome 7"/>
</dbReference>
<accession>A0AA36B2B8</accession>
<reference evidence="1" key="1">
    <citation type="submission" date="2023-08" db="EMBL/GenBank/DDBJ databases">
        <authorList>
            <person name="Alioto T."/>
            <person name="Alioto T."/>
            <person name="Gomez Garrido J."/>
        </authorList>
    </citation>
    <scope>NUCLEOTIDE SEQUENCE</scope>
</reference>
<gene>
    <name evidence="1" type="ORF">OCTVUL_1B013264</name>
</gene>